<keyword evidence="2" id="KW-1185">Reference proteome</keyword>
<dbReference type="Proteomes" id="UP000016569">
    <property type="component" value="Unassembled WGS sequence"/>
</dbReference>
<evidence type="ECO:0000313" key="1">
    <source>
        <dbReference type="EMBL" id="GAD58178.1"/>
    </source>
</evidence>
<comment type="caution">
    <text evidence="1">The sequence shown here is derived from an EMBL/GenBank/DDBJ whole genome shotgun (WGS) entry which is preliminary data.</text>
</comment>
<proteinExistence type="predicted"/>
<protein>
    <submittedName>
        <fullName evidence="1">Uncharacterized protein</fullName>
    </submittedName>
</protein>
<accession>A0A8E0KHC6</accession>
<gene>
    <name evidence="1" type="ORF">MBEBAB_0428</name>
</gene>
<sequence>MESWQEFIDKPEPVTSSVRMLTGRDPRSFESWVLDHAHEFR</sequence>
<dbReference type="EMBL" id="BATC01000004">
    <property type="protein sequence ID" value="GAD58178.1"/>
    <property type="molecule type" value="Genomic_DNA"/>
</dbReference>
<dbReference type="AlphaFoldDB" id="A0A8E0KHC6"/>
<organism evidence="1 2">
    <name type="scientific">Brevundimonas abyssalis TAR-001</name>
    <dbReference type="NCBI Taxonomy" id="1391729"/>
    <lineage>
        <taxon>Bacteria</taxon>
        <taxon>Pseudomonadati</taxon>
        <taxon>Pseudomonadota</taxon>
        <taxon>Alphaproteobacteria</taxon>
        <taxon>Caulobacterales</taxon>
        <taxon>Caulobacteraceae</taxon>
        <taxon>Brevundimonas</taxon>
    </lineage>
</organism>
<reference evidence="2" key="1">
    <citation type="journal article" date="2013" name="Genome Announc.">
        <title>Draft Genome Sequence of the Dimorphic Prosthecate Bacterium Brevundimonas abyssalis TAR-001T.</title>
        <authorList>
            <person name="Tsubouchi T."/>
            <person name="Nishi S."/>
            <person name="Usui K."/>
            <person name="Shimane Y."/>
            <person name="Takaki Y."/>
            <person name="Maruyama T."/>
            <person name="Hatada Y."/>
        </authorList>
    </citation>
    <scope>NUCLEOTIDE SEQUENCE [LARGE SCALE GENOMIC DNA]</scope>
    <source>
        <strain evidence="2">TAR-001</strain>
    </source>
</reference>
<evidence type="ECO:0000313" key="2">
    <source>
        <dbReference type="Proteomes" id="UP000016569"/>
    </source>
</evidence>
<name>A0A8E0KHC6_9CAUL</name>